<feature type="transmembrane region" description="Helical" evidence="5">
    <location>
        <begin position="85"/>
        <end position="107"/>
    </location>
</feature>
<dbReference type="InterPro" id="IPR037185">
    <property type="entry name" value="EmrE-like"/>
</dbReference>
<dbReference type="Proteomes" id="UP000294664">
    <property type="component" value="Unassembled WGS sequence"/>
</dbReference>
<evidence type="ECO:0000256" key="3">
    <source>
        <dbReference type="ARBA" id="ARBA00022989"/>
    </source>
</evidence>
<evidence type="ECO:0000256" key="1">
    <source>
        <dbReference type="ARBA" id="ARBA00004141"/>
    </source>
</evidence>
<keyword evidence="3 5" id="KW-1133">Transmembrane helix</keyword>
<dbReference type="InterPro" id="IPR000620">
    <property type="entry name" value="EamA_dom"/>
</dbReference>
<dbReference type="SUPFAM" id="SSF103481">
    <property type="entry name" value="Multidrug resistance efflux transporter EmrE"/>
    <property type="match status" value="2"/>
</dbReference>
<name>A0A4R3LZ49_9HYPH</name>
<comment type="subcellular location">
    <subcellularLocation>
        <location evidence="1">Membrane</location>
        <topology evidence="1">Multi-pass membrane protein</topology>
    </subcellularLocation>
</comment>
<feature type="transmembrane region" description="Helical" evidence="5">
    <location>
        <begin position="207"/>
        <end position="225"/>
    </location>
</feature>
<feature type="domain" description="EamA" evidence="6">
    <location>
        <begin position="7"/>
        <end position="130"/>
    </location>
</feature>
<evidence type="ECO:0000313" key="7">
    <source>
        <dbReference type="EMBL" id="TCT06014.1"/>
    </source>
</evidence>
<proteinExistence type="predicted"/>
<evidence type="ECO:0000256" key="4">
    <source>
        <dbReference type="ARBA" id="ARBA00023136"/>
    </source>
</evidence>
<evidence type="ECO:0000256" key="5">
    <source>
        <dbReference type="SAM" id="Phobius"/>
    </source>
</evidence>
<dbReference type="OrthoDB" id="7158585at2"/>
<feature type="transmembrane region" description="Helical" evidence="5">
    <location>
        <begin position="139"/>
        <end position="159"/>
    </location>
</feature>
<dbReference type="PANTHER" id="PTHR32322:SF9">
    <property type="entry name" value="AMINO-ACID METABOLITE EFFLUX PUMP-RELATED"/>
    <property type="match status" value="1"/>
</dbReference>
<dbReference type="InterPro" id="IPR050638">
    <property type="entry name" value="AA-Vitamin_Transporters"/>
</dbReference>
<dbReference type="RefSeq" id="WP_132030543.1">
    <property type="nucleotide sequence ID" value="NZ_SMAI01000003.1"/>
</dbReference>
<feature type="transmembrane region" description="Helical" evidence="5">
    <location>
        <begin position="237"/>
        <end position="257"/>
    </location>
</feature>
<feature type="transmembrane region" description="Helical" evidence="5">
    <location>
        <begin position="61"/>
        <end position="79"/>
    </location>
</feature>
<feature type="transmembrane region" description="Helical" evidence="5">
    <location>
        <begin position="166"/>
        <end position="187"/>
    </location>
</feature>
<keyword evidence="4 5" id="KW-0472">Membrane</keyword>
<gene>
    <name evidence="7" type="ORF">EDC64_103116</name>
</gene>
<dbReference type="EMBL" id="SMAI01000003">
    <property type="protein sequence ID" value="TCT06014.1"/>
    <property type="molecule type" value="Genomic_DNA"/>
</dbReference>
<sequence>MAPRHLALAVLAAAIWGVNFVVMRFGLDHYPPLLLTTLRFVAAALPVFFVPRPALPAGQMVAIGLTWFLGQFAFLFSAIDAGMPPGLASLALQAQAFFTILIAALFLGERPRPRQLAGAGVALAGLLLIAASTGGDMTALGLALTLCGAASWATGNVLIRRAPPTEIFALVAWLSLVPPLPAFALSLALEGWPAVSGALLRPTWEGLGAVAFLAIGATWIGYGIWGHLLKLYPAGTVAPFSLLVPLAGTVTAALVLGERFPPLRLGGMGLIAVGLLLVALPPLRGGRSAK</sequence>
<keyword evidence="2 5" id="KW-0812">Transmembrane</keyword>
<feature type="domain" description="EamA" evidence="6">
    <location>
        <begin position="140"/>
        <end position="279"/>
    </location>
</feature>
<feature type="transmembrane region" description="Helical" evidence="5">
    <location>
        <begin position="116"/>
        <end position="133"/>
    </location>
</feature>
<reference evidence="7 8" key="1">
    <citation type="submission" date="2019-03" db="EMBL/GenBank/DDBJ databases">
        <title>Genomic Encyclopedia of Type Strains, Phase IV (KMG-IV): sequencing the most valuable type-strain genomes for metagenomic binning, comparative biology and taxonomic classification.</title>
        <authorList>
            <person name="Goeker M."/>
        </authorList>
    </citation>
    <scope>NUCLEOTIDE SEQUENCE [LARGE SCALE GENOMIC DNA]</scope>
    <source>
        <strain evidence="7 8">DSM 9035</strain>
    </source>
</reference>
<dbReference type="Pfam" id="PF00892">
    <property type="entry name" value="EamA"/>
    <property type="match status" value="2"/>
</dbReference>
<organism evidence="7 8">
    <name type="scientific">Aquabacter spiritensis</name>
    <dbReference type="NCBI Taxonomy" id="933073"/>
    <lineage>
        <taxon>Bacteria</taxon>
        <taxon>Pseudomonadati</taxon>
        <taxon>Pseudomonadota</taxon>
        <taxon>Alphaproteobacteria</taxon>
        <taxon>Hyphomicrobiales</taxon>
        <taxon>Xanthobacteraceae</taxon>
        <taxon>Aquabacter</taxon>
    </lineage>
</organism>
<dbReference type="PANTHER" id="PTHR32322">
    <property type="entry name" value="INNER MEMBRANE TRANSPORTER"/>
    <property type="match status" value="1"/>
</dbReference>
<evidence type="ECO:0000256" key="2">
    <source>
        <dbReference type="ARBA" id="ARBA00022692"/>
    </source>
</evidence>
<feature type="transmembrane region" description="Helical" evidence="5">
    <location>
        <begin position="30"/>
        <end position="49"/>
    </location>
</feature>
<accession>A0A4R3LZ49</accession>
<dbReference type="AlphaFoldDB" id="A0A4R3LZ49"/>
<comment type="caution">
    <text evidence="7">The sequence shown here is derived from an EMBL/GenBank/DDBJ whole genome shotgun (WGS) entry which is preliminary data.</text>
</comment>
<feature type="transmembrane region" description="Helical" evidence="5">
    <location>
        <begin position="263"/>
        <end position="283"/>
    </location>
</feature>
<evidence type="ECO:0000259" key="6">
    <source>
        <dbReference type="Pfam" id="PF00892"/>
    </source>
</evidence>
<keyword evidence="8" id="KW-1185">Reference proteome</keyword>
<dbReference type="GO" id="GO:0016020">
    <property type="term" value="C:membrane"/>
    <property type="evidence" value="ECO:0007669"/>
    <property type="project" value="UniProtKB-SubCell"/>
</dbReference>
<evidence type="ECO:0000313" key="8">
    <source>
        <dbReference type="Proteomes" id="UP000294664"/>
    </source>
</evidence>
<protein>
    <submittedName>
        <fullName evidence="7">O-acetylserine/cysteine efflux transporter</fullName>
    </submittedName>
</protein>